<dbReference type="Proteomes" id="UP000335415">
    <property type="component" value="Unassembled WGS sequence"/>
</dbReference>
<gene>
    <name evidence="2" type="ORF">FJU30_10400</name>
</gene>
<accession>A0A5J5G1M7</accession>
<evidence type="ECO:0000313" key="3">
    <source>
        <dbReference type="Proteomes" id="UP000335415"/>
    </source>
</evidence>
<comment type="caution">
    <text evidence="2">The sequence shown here is derived from an EMBL/GenBank/DDBJ whole genome shotgun (WGS) entry which is preliminary data.</text>
</comment>
<evidence type="ECO:0000313" key="2">
    <source>
        <dbReference type="EMBL" id="KAA9000624.1"/>
    </source>
</evidence>
<name>A0A5J5G1M7_9GAMM</name>
<dbReference type="InterPro" id="IPR036291">
    <property type="entry name" value="NAD(P)-bd_dom_sf"/>
</dbReference>
<dbReference type="SUPFAM" id="SSF51735">
    <property type="entry name" value="NAD(P)-binding Rossmann-fold domains"/>
    <property type="match status" value="1"/>
</dbReference>
<dbReference type="AlphaFoldDB" id="A0A5J5G1M7"/>
<evidence type="ECO:0000259" key="1">
    <source>
        <dbReference type="Pfam" id="PF13460"/>
    </source>
</evidence>
<dbReference type="Gene3D" id="3.40.50.720">
    <property type="entry name" value="NAD(P)-binding Rossmann-like Domain"/>
    <property type="match status" value="1"/>
</dbReference>
<dbReference type="EMBL" id="VYKJ01000004">
    <property type="protein sequence ID" value="KAA9000624.1"/>
    <property type="molecule type" value="Genomic_DNA"/>
</dbReference>
<sequence length="212" mass="22720">MSECWLLFGAGRGTGAQLLALAQAQRQPVVLVLRDAQQAQQWRGRPDVAVIQGDACDPDCVQLACRTAGPQAIAVSTLGGGDADYRAHRLIIDSAQQNGMRRMLLVTSIGCGDSWPMLSPRARAAFGHAVREKSLAESWLQTSELDYCIVRPGGLTNGPASGNVLLSRRNDLHGLVSRADVALTLAQLLRQTAFGHQIYSLIDPALKLPARG</sequence>
<keyword evidence="3" id="KW-1185">Reference proteome</keyword>
<organism evidence="2 3">
    <name type="scientific">Affinibrenneria salicis</name>
    <dbReference type="NCBI Taxonomy" id="2590031"/>
    <lineage>
        <taxon>Bacteria</taxon>
        <taxon>Pseudomonadati</taxon>
        <taxon>Pseudomonadota</taxon>
        <taxon>Gammaproteobacteria</taxon>
        <taxon>Enterobacterales</taxon>
        <taxon>Pectobacteriaceae</taxon>
        <taxon>Affinibrenneria</taxon>
    </lineage>
</organism>
<proteinExistence type="predicted"/>
<dbReference type="PANTHER" id="PTHR15020:SF50">
    <property type="entry name" value="UPF0659 PROTEIN YMR090W"/>
    <property type="match status" value="1"/>
</dbReference>
<dbReference type="PANTHER" id="PTHR15020">
    <property type="entry name" value="FLAVIN REDUCTASE-RELATED"/>
    <property type="match status" value="1"/>
</dbReference>
<dbReference type="RefSeq" id="WP_150434892.1">
    <property type="nucleotide sequence ID" value="NZ_VYKJ01000004.1"/>
</dbReference>
<feature type="domain" description="NAD(P)-binding" evidence="1">
    <location>
        <begin position="9"/>
        <end position="191"/>
    </location>
</feature>
<dbReference type="Pfam" id="PF13460">
    <property type="entry name" value="NAD_binding_10"/>
    <property type="match status" value="1"/>
</dbReference>
<reference evidence="2 3" key="1">
    <citation type="submission" date="2019-09" db="EMBL/GenBank/DDBJ databases">
        <authorList>
            <person name="Li Y."/>
        </authorList>
    </citation>
    <scope>NUCLEOTIDE SEQUENCE [LARGE SCALE GENOMIC DNA]</scope>
    <source>
        <strain evidence="2 3">L3-3HA</strain>
    </source>
</reference>
<protein>
    <submittedName>
        <fullName evidence="2">SDR family oxidoreductase</fullName>
    </submittedName>
</protein>
<dbReference type="OrthoDB" id="9803892at2"/>
<dbReference type="InterPro" id="IPR016040">
    <property type="entry name" value="NAD(P)-bd_dom"/>
</dbReference>